<reference evidence="2" key="1">
    <citation type="journal article" date="2017" name="Nature">
        <title>The sunflower genome provides insights into oil metabolism, flowering and Asterid evolution.</title>
        <authorList>
            <person name="Badouin H."/>
            <person name="Gouzy J."/>
            <person name="Grassa C.J."/>
            <person name="Murat F."/>
            <person name="Staton S.E."/>
            <person name="Cottret L."/>
            <person name="Lelandais-Briere C."/>
            <person name="Owens G.L."/>
            <person name="Carrere S."/>
            <person name="Mayjonade B."/>
            <person name="Legrand L."/>
            <person name="Gill N."/>
            <person name="Kane N.C."/>
            <person name="Bowers J.E."/>
            <person name="Hubner S."/>
            <person name="Bellec A."/>
            <person name="Berard A."/>
            <person name="Berges H."/>
            <person name="Blanchet N."/>
            <person name="Boniface M.C."/>
            <person name="Brunel D."/>
            <person name="Catrice O."/>
            <person name="Chaidir N."/>
            <person name="Claudel C."/>
            <person name="Donnadieu C."/>
            <person name="Faraut T."/>
            <person name="Fievet G."/>
            <person name="Helmstetter N."/>
            <person name="King M."/>
            <person name="Knapp S.J."/>
            <person name="Lai Z."/>
            <person name="Le Paslier M.C."/>
            <person name="Lippi Y."/>
            <person name="Lorenzon L."/>
            <person name="Mandel J.R."/>
            <person name="Marage G."/>
            <person name="Marchand G."/>
            <person name="Marquand E."/>
            <person name="Bret-Mestries E."/>
            <person name="Morien E."/>
            <person name="Nambeesan S."/>
            <person name="Nguyen T."/>
            <person name="Pegot-Espagnet P."/>
            <person name="Pouilly N."/>
            <person name="Raftis F."/>
            <person name="Sallet E."/>
            <person name="Schiex T."/>
            <person name="Thomas J."/>
            <person name="Vandecasteele C."/>
            <person name="Vares D."/>
            <person name="Vear F."/>
            <person name="Vautrin S."/>
            <person name="Crespi M."/>
            <person name="Mangin B."/>
            <person name="Burke J.M."/>
            <person name="Salse J."/>
            <person name="Munos S."/>
            <person name="Vincourt P."/>
            <person name="Rieseberg L.H."/>
            <person name="Langlade N.B."/>
        </authorList>
    </citation>
    <scope>NUCLEOTIDE SEQUENCE [LARGE SCALE GENOMIC DNA]</scope>
    <source>
        <strain evidence="2">cv. SF193</strain>
    </source>
</reference>
<organism evidence="1 2">
    <name type="scientific">Helianthus annuus</name>
    <name type="common">Common sunflower</name>
    <dbReference type="NCBI Taxonomy" id="4232"/>
    <lineage>
        <taxon>Eukaryota</taxon>
        <taxon>Viridiplantae</taxon>
        <taxon>Streptophyta</taxon>
        <taxon>Embryophyta</taxon>
        <taxon>Tracheophyta</taxon>
        <taxon>Spermatophyta</taxon>
        <taxon>Magnoliopsida</taxon>
        <taxon>eudicotyledons</taxon>
        <taxon>Gunneridae</taxon>
        <taxon>Pentapetalae</taxon>
        <taxon>asterids</taxon>
        <taxon>campanulids</taxon>
        <taxon>Asterales</taxon>
        <taxon>Asteraceae</taxon>
        <taxon>Asteroideae</taxon>
        <taxon>Heliantheae alliance</taxon>
        <taxon>Heliantheae</taxon>
        <taxon>Helianthus</taxon>
    </lineage>
</organism>
<evidence type="ECO:0000313" key="2">
    <source>
        <dbReference type="Proteomes" id="UP000215914"/>
    </source>
</evidence>
<evidence type="ECO:0000313" key="1">
    <source>
        <dbReference type="EMBL" id="OTG22891.1"/>
    </source>
</evidence>
<accession>A0A251UKN9</accession>
<proteinExistence type="predicted"/>
<protein>
    <submittedName>
        <fullName evidence="1">Uncharacterized protein</fullName>
    </submittedName>
</protein>
<sequence length="65" mass="7843">MRMLVLPRLTLEKEELIQGVVNRIITKFQDLNKELTHKLEVQTQRLELLIILLTPMKVTRLWKEF</sequence>
<dbReference type="EMBL" id="CM007895">
    <property type="protein sequence ID" value="OTG22891.1"/>
    <property type="molecule type" value="Genomic_DNA"/>
</dbReference>
<name>A0A251UKN9_HELAN</name>
<dbReference type="Proteomes" id="UP000215914">
    <property type="component" value="Chromosome 6"/>
</dbReference>
<gene>
    <name evidence="1" type="ORF">HannXRQ_Chr06g0176381</name>
</gene>
<dbReference type="InParanoid" id="A0A251UKN9"/>
<keyword evidence="2" id="KW-1185">Reference proteome</keyword>
<dbReference type="AlphaFoldDB" id="A0A251UKN9"/>